<dbReference type="SUPFAM" id="SSF140990">
    <property type="entry name" value="FtsH protease domain-like"/>
    <property type="match status" value="1"/>
</dbReference>
<dbReference type="InterPro" id="IPR041569">
    <property type="entry name" value="AAA_lid_3"/>
</dbReference>
<comment type="similarity">
    <text evidence="4">In the N-terminal section; belongs to the AAA ATPase family.</text>
</comment>
<dbReference type="AlphaFoldDB" id="J4CCL7"/>
<evidence type="ECO:0000256" key="12">
    <source>
        <dbReference type="ARBA" id="ARBA00022946"/>
    </source>
</evidence>
<dbReference type="OMA" id="CFGFAIW"/>
<evidence type="ECO:0000256" key="14">
    <source>
        <dbReference type="ARBA" id="ARBA00023049"/>
    </source>
</evidence>
<keyword evidence="8" id="KW-0547">Nucleotide-binding</keyword>
<dbReference type="Pfam" id="PF01434">
    <property type="entry name" value="Peptidase_M41"/>
    <property type="match status" value="1"/>
</dbReference>
<evidence type="ECO:0000256" key="11">
    <source>
        <dbReference type="ARBA" id="ARBA00022840"/>
    </source>
</evidence>
<dbReference type="KEGG" id="tot:TOT_010001066"/>
<evidence type="ECO:0000313" key="20">
    <source>
        <dbReference type="Proteomes" id="UP000003786"/>
    </source>
</evidence>
<dbReference type="Gene3D" id="3.40.50.300">
    <property type="entry name" value="P-loop containing nucleotide triphosphate hydrolases"/>
    <property type="match status" value="1"/>
</dbReference>
<keyword evidence="13 17" id="KW-1133">Transmembrane helix</keyword>
<dbReference type="SUPFAM" id="SSF52540">
    <property type="entry name" value="P-loop containing nucleoside triphosphate hydrolases"/>
    <property type="match status" value="1"/>
</dbReference>
<keyword evidence="15 17" id="KW-0472">Membrane</keyword>
<keyword evidence="6 17" id="KW-0812">Transmembrane</keyword>
<comment type="similarity">
    <text evidence="3">In the C-terminal section; belongs to the peptidase M41 family.</text>
</comment>
<dbReference type="PROSITE" id="PS00674">
    <property type="entry name" value="AAA"/>
    <property type="match status" value="1"/>
</dbReference>
<feature type="compositionally biased region" description="Acidic residues" evidence="16">
    <location>
        <begin position="754"/>
        <end position="763"/>
    </location>
</feature>
<dbReference type="OrthoDB" id="1413014at2759"/>
<evidence type="ECO:0000256" key="1">
    <source>
        <dbReference type="ARBA" id="ARBA00001947"/>
    </source>
</evidence>
<keyword evidence="12" id="KW-0809">Transit peptide</keyword>
<feature type="region of interest" description="Disordered" evidence="16">
    <location>
        <begin position="689"/>
        <end position="763"/>
    </location>
</feature>
<sequence length="763" mass="84278">MFNNSDNKVPVVANSRYAGHGFTEEGANNDSRGDETVHAHQVYQYYDSNNETFGYSTGTGELERLLSPSDAANLSYYPDDNASKMNKLSQLYRRSFGFSAPYDTANTPQLADSAASNTYPADFNFRYNTTPQYASNFVRNVQHKGSEMLTSLFHTIKSIFINALGMALGVFLTMLFVSLLYYIFIDDNKINKFKNDYKKKSAPPAPKPEVKKTAPPPPKPELVFEPVYFKDVLGIDEAKEDIMEVVKFIKKPYLYKKVGAKVPKGILLVGAPGTGKTMLAKAVATVIENQCKRVTNALETGIPFIYTSGPEFIEIYVGQGAQRIRALFQKARSLAPCIIFIDEIDAVGGKRASGSFSGQNREHDQTLNQLLVEMDGFNVSSGITILAATNRMNILDKALLRPGRFDRVVHIPLPSIKGREQILNHYLQKVNYDKNNINVKDLAKITPGYSGADLKNLINEAALITVKQDRTTVGLSDLYEARDKIIMGNKRNLLMPDMERRMTAYHEAGHALVAYYLYPNTDPIHKATIITRGTALGFVEQLPNDEYDKSSYKLIEMKSRLAVCMAGRLAEKLVFGYDNMTSGASSDIIVATDLAYKMITQYGMSDKLASLNFHNLNTLNSKLSSELNVKIENEIIKLVKEAERLAESILRTHRKQLELLASELLKHETLTGDQIATLIKTNKALELEPRPVAEGNHGVVDESTPDGAVDSAKGPGNNTDSTTTHDSGGSATSNTDNSSDNTHSDDTPTADGSSVDDTDLDKK</sequence>
<dbReference type="GO" id="GO:0004176">
    <property type="term" value="F:ATP-dependent peptidase activity"/>
    <property type="evidence" value="ECO:0007669"/>
    <property type="project" value="InterPro"/>
</dbReference>
<keyword evidence="20" id="KW-1185">Reference proteome</keyword>
<dbReference type="Proteomes" id="UP000003786">
    <property type="component" value="Chromosome 1"/>
</dbReference>
<keyword evidence="11" id="KW-0067">ATP-binding</keyword>
<dbReference type="GO" id="GO:0046872">
    <property type="term" value="F:metal ion binding"/>
    <property type="evidence" value="ECO:0007669"/>
    <property type="project" value="UniProtKB-KW"/>
</dbReference>
<dbReference type="InterPro" id="IPR003593">
    <property type="entry name" value="AAA+_ATPase"/>
</dbReference>
<keyword evidence="14 19" id="KW-0482">Metalloprotease</keyword>
<evidence type="ECO:0000256" key="7">
    <source>
        <dbReference type="ARBA" id="ARBA00022723"/>
    </source>
</evidence>
<comment type="cofactor">
    <cofactor evidence="1">
        <name>Zn(2+)</name>
        <dbReference type="ChEBI" id="CHEBI:29105"/>
    </cofactor>
</comment>
<dbReference type="GO" id="GO:0005739">
    <property type="term" value="C:mitochondrion"/>
    <property type="evidence" value="ECO:0007669"/>
    <property type="project" value="TreeGrafter"/>
</dbReference>
<gene>
    <name evidence="19" type="ORF">TOT_010001066</name>
</gene>
<dbReference type="VEuPathDB" id="PiroplasmaDB:TOT_010001066"/>
<evidence type="ECO:0000256" key="3">
    <source>
        <dbReference type="ARBA" id="ARBA00010044"/>
    </source>
</evidence>
<dbReference type="Pfam" id="PF00004">
    <property type="entry name" value="AAA"/>
    <property type="match status" value="1"/>
</dbReference>
<evidence type="ECO:0000256" key="5">
    <source>
        <dbReference type="ARBA" id="ARBA00022670"/>
    </source>
</evidence>
<dbReference type="EMBL" id="AP011946">
    <property type="protein sequence ID" value="BAM39612.1"/>
    <property type="molecule type" value="Genomic_DNA"/>
</dbReference>
<keyword evidence="5 19" id="KW-0645">Protease</keyword>
<dbReference type="FunFam" id="3.40.50.300:FF:000277">
    <property type="entry name" value="ATP-dependent zinc metalloprotease FtsH"/>
    <property type="match status" value="1"/>
</dbReference>
<keyword evidence="7" id="KW-0479">Metal-binding</keyword>
<evidence type="ECO:0000259" key="18">
    <source>
        <dbReference type="SMART" id="SM00382"/>
    </source>
</evidence>
<evidence type="ECO:0000256" key="13">
    <source>
        <dbReference type="ARBA" id="ARBA00022989"/>
    </source>
</evidence>
<name>J4CCL7_THEOR</name>
<dbReference type="GO" id="GO:0005524">
    <property type="term" value="F:ATP binding"/>
    <property type="evidence" value="ECO:0007669"/>
    <property type="project" value="UniProtKB-KW"/>
</dbReference>
<keyword evidence="10" id="KW-0862">Zinc</keyword>
<dbReference type="FunFam" id="1.10.8.60:FF:000001">
    <property type="entry name" value="ATP-dependent zinc metalloprotease FtsH"/>
    <property type="match status" value="1"/>
</dbReference>
<evidence type="ECO:0000256" key="17">
    <source>
        <dbReference type="SAM" id="Phobius"/>
    </source>
</evidence>
<dbReference type="GO" id="GO:0004222">
    <property type="term" value="F:metalloendopeptidase activity"/>
    <property type="evidence" value="ECO:0007669"/>
    <property type="project" value="InterPro"/>
</dbReference>
<dbReference type="eggNOG" id="KOG0734">
    <property type="taxonomic scope" value="Eukaryota"/>
</dbReference>
<dbReference type="FunFam" id="1.20.58.760:FF:000001">
    <property type="entry name" value="ATP-dependent zinc metalloprotease FtsH"/>
    <property type="match status" value="1"/>
</dbReference>
<keyword evidence="19" id="KW-0132">Cell division</keyword>
<proteinExistence type="inferred from homology"/>
<dbReference type="GO" id="GO:0016887">
    <property type="term" value="F:ATP hydrolysis activity"/>
    <property type="evidence" value="ECO:0007669"/>
    <property type="project" value="InterPro"/>
</dbReference>
<dbReference type="STRING" id="869250.J4CCL7"/>
<dbReference type="RefSeq" id="XP_009689913.1">
    <property type="nucleotide sequence ID" value="XM_009691618.1"/>
</dbReference>
<evidence type="ECO:0000256" key="2">
    <source>
        <dbReference type="ARBA" id="ARBA00004141"/>
    </source>
</evidence>
<evidence type="ECO:0000313" key="19">
    <source>
        <dbReference type="EMBL" id="BAM39612.1"/>
    </source>
</evidence>
<protein>
    <submittedName>
        <fullName evidence="19">Metalloprotease/cell division cycle protein</fullName>
    </submittedName>
</protein>
<dbReference type="InterPro" id="IPR027417">
    <property type="entry name" value="P-loop_NTPase"/>
</dbReference>
<reference evidence="19 20" key="1">
    <citation type="journal article" date="2012" name="MBio">
        <title>Comparative genome analysis of three eukaryotic parasites with differing abilities to transform leukocytes reveals key mediators of Theileria-induced leukocyte transformation.</title>
        <authorList>
            <person name="Hayashida K."/>
            <person name="Hara Y."/>
            <person name="Abe T."/>
            <person name="Yamasaki C."/>
            <person name="Toyoda A."/>
            <person name="Kosuge T."/>
            <person name="Suzuki Y."/>
            <person name="Sato Y."/>
            <person name="Kawashima S."/>
            <person name="Katayama T."/>
            <person name="Wakaguri H."/>
            <person name="Inoue N."/>
            <person name="Homma K."/>
            <person name="Tada-Umezaki M."/>
            <person name="Yagi Y."/>
            <person name="Fujii Y."/>
            <person name="Habara T."/>
            <person name="Kanehisa M."/>
            <person name="Watanabe H."/>
            <person name="Ito K."/>
            <person name="Gojobori T."/>
            <person name="Sugawara H."/>
            <person name="Imanishi T."/>
            <person name="Weir W."/>
            <person name="Gardner M."/>
            <person name="Pain A."/>
            <person name="Shiels B."/>
            <person name="Hattori M."/>
            <person name="Nene V."/>
            <person name="Sugimoto C."/>
        </authorList>
    </citation>
    <scope>NUCLEOTIDE SEQUENCE [LARGE SCALE GENOMIC DNA]</scope>
    <source>
        <strain evidence="19 20">Shintoku</strain>
    </source>
</reference>
<accession>J4CCL7</accession>
<dbReference type="GO" id="GO:0016020">
    <property type="term" value="C:membrane"/>
    <property type="evidence" value="ECO:0007669"/>
    <property type="project" value="UniProtKB-SubCell"/>
</dbReference>
<feature type="region of interest" description="Disordered" evidence="16">
    <location>
        <begin position="197"/>
        <end position="217"/>
    </location>
</feature>
<feature type="transmembrane region" description="Helical" evidence="17">
    <location>
        <begin position="159"/>
        <end position="184"/>
    </location>
</feature>
<dbReference type="GO" id="GO:0051301">
    <property type="term" value="P:cell division"/>
    <property type="evidence" value="ECO:0007669"/>
    <property type="project" value="UniProtKB-KW"/>
</dbReference>
<evidence type="ECO:0000256" key="16">
    <source>
        <dbReference type="SAM" id="MobiDB-lite"/>
    </source>
</evidence>
<dbReference type="InterPro" id="IPR000642">
    <property type="entry name" value="Peptidase_M41"/>
</dbReference>
<keyword evidence="9" id="KW-0378">Hydrolase</keyword>
<feature type="domain" description="AAA+ ATPase" evidence="18">
    <location>
        <begin position="262"/>
        <end position="415"/>
    </location>
</feature>
<dbReference type="PANTHER" id="PTHR23076:SF97">
    <property type="entry name" value="ATP-DEPENDENT ZINC METALLOPROTEASE YME1L1"/>
    <property type="match status" value="1"/>
</dbReference>
<comment type="subcellular location">
    <subcellularLocation>
        <location evidence="2">Membrane</location>
        <topology evidence="2">Multi-pass membrane protein</topology>
    </subcellularLocation>
</comment>
<keyword evidence="19" id="KW-0131">Cell cycle</keyword>
<dbReference type="InterPro" id="IPR037219">
    <property type="entry name" value="Peptidase_M41-like"/>
</dbReference>
<dbReference type="Gene3D" id="1.10.8.60">
    <property type="match status" value="1"/>
</dbReference>
<feature type="compositionally biased region" description="Low complexity" evidence="16">
    <location>
        <begin position="719"/>
        <end position="741"/>
    </location>
</feature>
<evidence type="ECO:0000256" key="4">
    <source>
        <dbReference type="ARBA" id="ARBA00010550"/>
    </source>
</evidence>
<dbReference type="InterPro" id="IPR003960">
    <property type="entry name" value="ATPase_AAA_CS"/>
</dbReference>
<dbReference type="Pfam" id="PF17862">
    <property type="entry name" value="AAA_lid_3"/>
    <property type="match status" value="1"/>
</dbReference>
<evidence type="ECO:0000256" key="9">
    <source>
        <dbReference type="ARBA" id="ARBA00022801"/>
    </source>
</evidence>
<evidence type="ECO:0000256" key="15">
    <source>
        <dbReference type="ARBA" id="ARBA00023136"/>
    </source>
</evidence>
<dbReference type="GeneID" id="20713886"/>
<dbReference type="GO" id="GO:0006508">
    <property type="term" value="P:proteolysis"/>
    <property type="evidence" value="ECO:0007669"/>
    <property type="project" value="UniProtKB-KW"/>
</dbReference>
<dbReference type="Gene3D" id="1.20.58.760">
    <property type="entry name" value="Peptidase M41"/>
    <property type="match status" value="1"/>
</dbReference>
<evidence type="ECO:0000256" key="8">
    <source>
        <dbReference type="ARBA" id="ARBA00022741"/>
    </source>
</evidence>
<evidence type="ECO:0000256" key="6">
    <source>
        <dbReference type="ARBA" id="ARBA00022692"/>
    </source>
</evidence>
<dbReference type="PANTHER" id="PTHR23076">
    <property type="entry name" value="METALLOPROTEASE M41 FTSH"/>
    <property type="match status" value="1"/>
</dbReference>
<dbReference type="SMART" id="SM00382">
    <property type="entry name" value="AAA"/>
    <property type="match status" value="1"/>
</dbReference>
<evidence type="ECO:0000256" key="10">
    <source>
        <dbReference type="ARBA" id="ARBA00022833"/>
    </source>
</evidence>
<dbReference type="InterPro" id="IPR003959">
    <property type="entry name" value="ATPase_AAA_core"/>
</dbReference>
<dbReference type="CDD" id="cd19501">
    <property type="entry name" value="RecA-like_FtsH"/>
    <property type="match status" value="1"/>
</dbReference>
<organism evidence="19 20">
    <name type="scientific">Theileria orientalis strain Shintoku</name>
    <dbReference type="NCBI Taxonomy" id="869250"/>
    <lineage>
        <taxon>Eukaryota</taxon>
        <taxon>Sar</taxon>
        <taxon>Alveolata</taxon>
        <taxon>Apicomplexa</taxon>
        <taxon>Aconoidasida</taxon>
        <taxon>Piroplasmida</taxon>
        <taxon>Theileriidae</taxon>
        <taxon>Theileria</taxon>
    </lineage>
</organism>